<evidence type="ECO:0000313" key="1">
    <source>
        <dbReference type="EMBL" id="NGN45317.1"/>
    </source>
</evidence>
<dbReference type="Proteomes" id="UP000481252">
    <property type="component" value="Unassembled WGS sequence"/>
</dbReference>
<name>A0A7C9RCR0_9HYPH</name>
<dbReference type="RefSeq" id="WP_165121684.1">
    <property type="nucleotide sequence ID" value="NZ_JAAKZG010000036.1"/>
</dbReference>
<dbReference type="EMBL" id="JAAKZG010000036">
    <property type="protein sequence ID" value="NGN45317.1"/>
    <property type="molecule type" value="Genomic_DNA"/>
</dbReference>
<dbReference type="InterPro" id="IPR010385">
    <property type="entry name" value="DUF982"/>
</dbReference>
<dbReference type="AlphaFoldDB" id="A0A7C9RCR0"/>
<evidence type="ECO:0000313" key="2">
    <source>
        <dbReference type="Proteomes" id="UP000481252"/>
    </source>
</evidence>
<dbReference type="Gene3D" id="6.10.250.730">
    <property type="match status" value="1"/>
</dbReference>
<accession>A0A7C9RCR0</accession>
<organism evidence="1 2">
    <name type="scientific">Mesorhizobium zhangyense</name>
    <dbReference type="NCBI Taxonomy" id="1776730"/>
    <lineage>
        <taxon>Bacteria</taxon>
        <taxon>Pseudomonadati</taxon>
        <taxon>Pseudomonadota</taxon>
        <taxon>Alphaproteobacteria</taxon>
        <taxon>Hyphomicrobiales</taxon>
        <taxon>Phyllobacteriaceae</taxon>
        <taxon>Mesorhizobium</taxon>
    </lineage>
</organism>
<dbReference type="Pfam" id="PF06169">
    <property type="entry name" value="DUF982"/>
    <property type="match status" value="1"/>
</dbReference>
<keyword evidence="2" id="KW-1185">Reference proteome</keyword>
<gene>
    <name evidence="1" type="ORF">G6N74_30160</name>
</gene>
<proteinExistence type="predicted"/>
<protein>
    <submittedName>
        <fullName evidence="1">DUF982 domain-containing protein</fullName>
    </submittedName>
</protein>
<comment type="caution">
    <text evidence="1">The sequence shown here is derived from an EMBL/GenBank/DDBJ whole genome shotgun (WGS) entry which is preliminary data.</text>
</comment>
<sequence length="87" mass="9530">MKTDVRFDSPVSIALGPSKNVMVNVVSASEAAEILFTRWPARRGRRHLEARKAAMAALEGLQQPAAFRHAFVEAAREAEILIEAGDQ</sequence>
<reference evidence="1 2" key="1">
    <citation type="submission" date="2020-02" db="EMBL/GenBank/DDBJ databases">
        <title>Genome sequence of the type strain CGMCC 1.15528 of Mesorhizobium zhangyense.</title>
        <authorList>
            <person name="Gao J."/>
            <person name="Sun J."/>
        </authorList>
    </citation>
    <scope>NUCLEOTIDE SEQUENCE [LARGE SCALE GENOMIC DNA]</scope>
    <source>
        <strain evidence="1 2">CGMCC 1.15528</strain>
    </source>
</reference>